<protein>
    <submittedName>
        <fullName evidence="2">Uncharacterized protein</fullName>
    </submittedName>
</protein>
<name>B9SDU4_RICCO</name>
<proteinExistence type="predicted"/>
<dbReference type="AlphaFoldDB" id="B9SDU4"/>
<dbReference type="EMBL" id="EQ973931">
    <property type="protein sequence ID" value="EEF38226.1"/>
    <property type="molecule type" value="Genomic_DNA"/>
</dbReference>
<reference evidence="3" key="1">
    <citation type="journal article" date="2010" name="Nat. Biotechnol.">
        <title>Draft genome sequence of the oilseed species Ricinus communis.</title>
        <authorList>
            <person name="Chan A.P."/>
            <person name="Crabtree J."/>
            <person name="Zhao Q."/>
            <person name="Lorenzi H."/>
            <person name="Orvis J."/>
            <person name="Puiu D."/>
            <person name="Melake-Berhan A."/>
            <person name="Jones K.M."/>
            <person name="Redman J."/>
            <person name="Chen G."/>
            <person name="Cahoon E.B."/>
            <person name="Gedil M."/>
            <person name="Stanke M."/>
            <person name="Haas B.J."/>
            <person name="Wortman J.R."/>
            <person name="Fraser-Liggett C.M."/>
            <person name="Ravel J."/>
            <person name="Rabinowicz P.D."/>
        </authorList>
    </citation>
    <scope>NUCLEOTIDE SEQUENCE [LARGE SCALE GENOMIC DNA]</scope>
    <source>
        <strain evidence="3">cv. Hale</strain>
    </source>
</reference>
<organism evidence="2 3">
    <name type="scientific">Ricinus communis</name>
    <name type="common">Castor bean</name>
    <dbReference type="NCBI Taxonomy" id="3988"/>
    <lineage>
        <taxon>Eukaryota</taxon>
        <taxon>Viridiplantae</taxon>
        <taxon>Streptophyta</taxon>
        <taxon>Embryophyta</taxon>
        <taxon>Tracheophyta</taxon>
        <taxon>Spermatophyta</taxon>
        <taxon>Magnoliopsida</taxon>
        <taxon>eudicotyledons</taxon>
        <taxon>Gunneridae</taxon>
        <taxon>Pentapetalae</taxon>
        <taxon>rosids</taxon>
        <taxon>fabids</taxon>
        <taxon>Malpighiales</taxon>
        <taxon>Euphorbiaceae</taxon>
        <taxon>Acalyphoideae</taxon>
        <taxon>Acalypheae</taxon>
        <taxon>Ricinus</taxon>
    </lineage>
</organism>
<gene>
    <name evidence="2" type="ORF">RCOM_1712580</name>
</gene>
<evidence type="ECO:0000313" key="2">
    <source>
        <dbReference type="EMBL" id="EEF38226.1"/>
    </source>
</evidence>
<keyword evidence="1" id="KW-0732">Signal</keyword>
<dbReference type="Proteomes" id="UP000008311">
    <property type="component" value="Unassembled WGS sequence"/>
</dbReference>
<keyword evidence="3" id="KW-1185">Reference proteome</keyword>
<evidence type="ECO:0000256" key="1">
    <source>
        <dbReference type="SAM" id="SignalP"/>
    </source>
</evidence>
<feature type="signal peptide" evidence="1">
    <location>
        <begin position="1"/>
        <end position="24"/>
    </location>
</feature>
<sequence>MKGIKCVINMIFLLVLRIMSIGSAELVVHGLGEARQIVPVGLSALGRSAGSLGEYIGSGGSFRTRGRGGFGNRSLISGSNTVPLRAKRPW</sequence>
<evidence type="ECO:0000313" key="3">
    <source>
        <dbReference type="Proteomes" id="UP000008311"/>
    </source>
</evidence>
<dbReference type="STRING" id="3988.B9SDU4"/>
<dbReference type="InParanoid" id="B9SDU4"/>
<feature type="chain" id="PRO_5002889302" evidence="1">
    <location>
        <begin position="25"/>
        <end position="90"/>
    </location>
</feature>
<accession>B9SDU4</accession>